<evidence type="ECO:0000313" key="3">
    <source>
        <dbReference type="Proteomes" id="UP000030665"/>
    </source>
</evidence>
<dbReference type="STRING" id="36087.A0A077ZL74"/>
<dbReference type="PANTHER" id="PTHR21301:SF10">
    <property type="entry name" value="REVERSE TRANSCRIPTASE DOMAIN-CONTAINING PROTEIN"/>
    <property type="match status" value="1"/>
</dbReference>
<accession>A0A077ZL74</accession>
<protein>
    <recommendedName>
        <fullName evidence="1">Helix-turn-helix domain-containing protein</fullName>
    </recommendedName>
</protein>
<dbReference type="InterPro" id="IPR058912">
    <property type="entry name" value="HTH_animal"/>
</dbReference>
<evidence type="ECO:0000259" key="1">
    <source>
        <dbReference type="Pfam" id="PF26215"/>
    </source>
</evidence>
<reference evidence="2" key="2">
    <citation type="submission" date="2014-03" db="EMBL/GenBank/DDBJ databases">
        <title>The whipworm genome and dual-species transcriptomics of an intimate host-pathogen interaction.</title>
        <authorList>
            <person name="Foth B.J."/>
            <person name="Tsai I.J."/>
            <person name="Reid A.J."/>
            <person name="Bancroft A.J."/>
            <person name="Nichol S."/>
            <person name="Tracey A."/>
            <person name="Holroyd N."/>
            <person name="Cotton J.A."/>
            <person name="Stanley E.J."/>
            <person name="Zarowiecki M."/>
            <person name="Liu J.Z."/>
            <person name="Huckvale T."/>
            <person name="Cooper P.J."/>
            <person name="Grencis R.K."/>
            <person name="Berriman M."/>
        </authorList>
    </citation>
    <scope>NUCLEOTIDE SEQUENCE [LARGE SCALE GENOMIC DNA]</scope>
</reference>
<keyword evidence="3" id="KW-1185">Reference proteome</keyword>
<dbReference type="PANTHER" id="PTHR21301">
    <property type="entry name" value="REVERSE TRANSCRIPTASE"/>
    <property type="match status" value="1"/>
</dbReference>
<gene>
    <name evidence="2" type="ORF">TTRE_0000770301</name>
</gene>
<dbReference type="Pfam" id="PF26215">
    <property type="entry name" value="HTH_animal"/>
    <property type="match status" value="1"/>
</dbReference>
<dbReference type="AlphaFoldDB" id="A0A077ZL74"/>
<dbReference type="Proteomes" id="UP000030665">
    <property type="component" value="Unassembled WGS sequence"/>
</dbReference>
<sequence length="158" mass="18153">MTSLPGNEGGNENVFLEVLNHEFPNVIKFTIEKEVEEKVLFLDILIIRSQEGIKTTVYRKPTHSDKYVEYTSHHPRHIMTGILRGVVDRALAICDPEYLEEELVHLQRTFEKNGYPIHIINSTIQRKLEGSTRTKSPAPGLRLVLPYYAGQGEKIKRL</sequence>
<proteinExistence type="predicted"/>
<feature type="domain" description="Helix-turn-helix" evidence="1">
    <location>
        <begin position="67"/>
        <end position="125"/>
    </location>
</feature>
<dbReference type="OrthoDB" id="6782675at2759"/>
<organism evidence="2 3">
    <name type="scientific">Trichuris trichiura</name>
    <name type="common">Whipworm</name>
    <name type="synonym">Trichocephalus trichiurus</name>
    <dbReference type="NCBI Taxonomy" id="36087"/>
    <lineage>
        <taxon>Eukaryota</taxon>
        <taxon>Metazoa</taxon>
        <taxon>Ecdysozoa</taxon>
        <taxon>Nematoda</taxon>
        <taxon>Enoplea</taxon>
        <taxon>Dorylaimia</taxon>
        <taxon>Trichinellida</taxon>
        <taxon>Trichuridae</taxon>
        <taxon>Trichuris</taxon>
    </lineage>
</organism>
<dbReference type="EMBL" id="HG806574">
    <property type="protein sequence ID" value="CDW59370.1"/>
    <property type="molecule type" value="Genomic_DNA"/>
</dbReference>
<evidence type="ECO:0000313" key="2">
    <source>
        <dbReference type="EMBL" id="CDW59370.1"/>
    </source>
</evidence>
<name>A0A077ZL74_TRITR</name>
<reference evidence="2" key="1">
    <citation type="submission" date="2014-01" db="EMBL/GenBank/DDBJ databases">
        <authorList>
            <person name="Aslett M."/>
        </authorList>
    </citation>
    <scope>NUCLEOTIDE SEQUENCE</scope>
</reference>